<dbReference type="AlphaFoldDB" id="I3S1D5"/>
<dbReference type="EMBL" id="BT134282">
    <property type="protein sequence ID" value="AFK34077.1"/>
    <property type="molecule type" value="mRNA"/>
</dbReference>
<organism evidence="1">
    <name type="scientific">Lotus japonicus</name>
    <name type="common">Lotus corniculatus var. japonicus</name>
    <dbReference type="NCBI Taxonomy" id="34305"/>
    <lineage>
        <taxon>Eukaryota</taxon>
        <taxon>Viridiplantae</taxon>
        <taxon>Streptophyta</taxon>
        <taxon>Embryophyta</taxon>
        <taxon>Tracheophyta</taxon>
        <taxon>Spermatophyta</taxon>
        <taxon>Magnoliopsida</taxon>
        <taxon>eudicotyledons</taxon>
        <taxon>Gunneridae</taxon>
        <taxon>Pentapetalae</taxon>
        <taxon>rosids</taxon>
        <taxon>fabids</taxon>
        <taxon>Fabales</taxon>
        <taxon>Fabaceae</taxon>
        <taxon>Papilionoideae</taxon>
        <taxon>50 kb inversion clade</taxon>
        <taxon>NPAAA clade</taxon>
        <taxon>Hologalegina</taxon>
        <taxon>robinioid clade</taxon>
        <taxon>Loteae</taxon>
        <taxon>Lotus</taxon>
    </lineage>
</organism>
<name>I3S1D5_LOTJA</name>
<accession>I3S1D5</accession>
<protein>
    <submittedName>
        <fullName evidence="1">Uncharacterized protein</fullName>
    </submittedName>
</protein>
<evidence type="ECO:0000313" key="1">
    <source>
        <dbReference type="EMBL" id="AFK34077.1"/>
    </source>
</evidence>
<sequence length="119" mass="14059">MGTFQNHYHQWNHHHNHLHYHNQLTHLTQTQFPQYPLPMNHIHIHPRGVHPGCLPQNNQKDGCSVNQAQRMRLSHPHQTQDPKSMTLSFLVATNTRKQDFCVQKHTEEYFSPSMSHCLV</sequence>
<proteinExistence type="evidence at transcript level"/>
<reference evidence="1" key="1">
    <citation type="submission" date="2012-05" db="EMBL/GenBank/DDBJ databases">
        <authorList>
            <person name="Krishnakumar V."/>
            <person name="Cheung F."/>
            <person name="Xiao Y."/>
            <person name="Chan A."/>
            <person name="Moskal W.A."/>
            <person name="Town C.D."/>
        </authorList>
    </citation>
    <scope>NUCLEOTIDE SEQUENCE</scope>
</reference>